<sequence>MAPFTSVKTREVSRDILSASNRPISDGEAEPRVVKNKAKNLATQGSAPWDDDQRKQLVDYHARFETWDEVAKMLNRSNQAVRLEWKKMRDGKRAQGKQGHWQQQVKACEEQRETSFPSKGSKARDTAATAPAAGRPTKDSSTTPCSVASTSRSPAAETSSSTTLSMSPEPKNGSSAVSVGERSVEHEISTSHERTDLSQKEMRLDVARREIADEIKYNTSIDITDTDMTGMDQTDTRDDDVIAEAMRYQSPGMDKIQKGKGGVSTSMGLPEEMEESWSVVPRCGPETS</sequence>
<feature type="region of interest" description="Disordered" evidence="1">
    <location>
        <begin position="90"/>
        <end position="201"/>
    </location>
</feature>
<gene>
    <name evidence="3" type="ORF">KCU76_g8911</name>
</gene>
<dbReference type="OrthoDB" id="3917053at2759"/>
<name>A0A9P8EGF9_AURME</name>
<proteinExistence type="predicted"/>
<comment type="caution">
    <text evidence="3">The sequence shown here is derived from an EMBL/GenBank/DDBJ whole genome shotgun (WGS) entry which is preliminary data.</text>
</comment>
<protein>
    <recommendedName>
        <fullName evidence="2">Myb-like domain-containing protein</fullName>
    </recommendedName>
</protein>
<reference evidence="3" key="2">
    <citation type="submission" date="2021-08" db="EMBL/GenBank/DDBJ databases">
        <authorList>
            <person name="Gostincar C."/>
            <person name="Sun X."/>
            <person name="Song Z."/>
            <person name="Gunde-Cimerman N."/>
        </authorList>
    </citation>
    <scope>NUCLEOTIDE SEQUENCE</scope>
    <source>
        <strain evidence="3">EXF-9911</strain>
    </source>
</reference>
<evidence type="ECO:0000256" key="1">
    <source>
        <dbReference type="SAM" id="MobiDB-lite"/>
    </source>
</evidence>
<evidence type="ECO:0000259" key="2">
    <source>
        <dbReference type="PROSITE" id="PS50090"/>
    </source>
</evidence>
<feature type="region of interest" description="Disordered" evidence="1">
    <location>
        <begin position="247"/>
        <end position="288"/>
    </location>
</feature>
<accession>A0A9P8EGF9</accession>
<evidence type="ECO:0000313" key="3">
    <source>
        <dbReference type="EMBL" id="KAG9689400.1"/>
    </source>
</evidence>
<dbReference type="Proteomes" id="UP000779574">
    <property type="component" value="Unassembled WGS sequence"/>
</dbReference>
<feature type="non-terminal residue" evidence="3">
    <location>
        <position position="1"/>
    </location>
</feature>
<reference evidence="3" key="1">
    <citation type="journal article" date="2021" name="J Fungi (Basel)">
        <title>Virulence traits and population genomics of the black yeast Aureobasidium melanogenum.</title>
        <authorList>
            <person name="Cernosa A."/>
            <person name="Sun X."/>
            <person name="Gostincar C."/>
            <person name="Fang C."/>
            <person name="Gunde-Cimerman N."/>
            <person name="Song Z."/>
        </authorList>
    </citation>
    <scope>NUCLEOTIDE SEQUENCE</scope>
    <source>
        <strain evidence="3">EXF-9911</strain>
    </source>
</reference>
<feature type="compositionally biased region" description="Polar residues" evidence="1">
    <location>
        <begin position="139"/>
        <end position="177"/>
    </location>
</feature>
<organism evidence="3 4">
    <name type="scientific">Aureobasidium melanogenum</name>
    <name type="common">Aureobasidium pullulans var. melanogenum</name>
    <dbReference type="NCBI Taxonomy" id="46634"/>
    <lineage>
        <taxon>Eukaryota</taxon>
        <taxon>Fungi</taxon>
        <taxon>Dikarya</taxon>
        <taxon>Ascomycota</taxon>
        <taxon>Pezizomycotina</taxon>
        <taxon>Dothideomycetes</taxon>
        <taxon>Dothideomycetidae</taxon>
        <taxon>Dothideales</taxon>
        <taxon>Saccotheciaceae</taxon>
        <taxon>Aureobasidium</taxon>
    </lineage>
</organism>
<feature type="region of interest" description="Disordered" evidence="1">
    <location>
        <begin position="1"/>
        <end position="33"/>
    </location>
</feature>
<feature type="domain" description="Myb-like" evidence="2">
    <location>
        <begin position="48"/>
        <end position="89"/>
    </location>
</feature>
<feature type="compositionally biased region" description="Basic and acidic residues" evidence="1">
    <location>
        <begin position="182"/>
        <end position="201"/>
    </location>
</feature>
<dbReference type="InterPro" id="IPR001005">
    <property type="entry name" value="SANT/Myb"/>
</dbReference>
<feature type="compositionally biased region" description="Low complexity" evidence="1">
    <location>
        <begin position="126"/>
        <end position="135"/>
    </location>
</feature>
<dbReference type="PROSITE" id="PS50090">
    <property type="entry name" value="MYB_LIKE"/>
    <property type="match status" value="1"/>
</dbReference>
<evidence type="ECO:0000313" key="4">
    <source>
        <dbReference type="Proteomes" id="UP000779574"/>
    </source>
</evidence>
<dbReference type="EMBL" id="JAHFXF010000356">
    <property type="protein sequence ID" value="KAG9689400.1"/>
    <property type="molecule type" value="Genomic_DNA"/>
</dbReference>
<dbReference type="AlphaFoldDB" id="A0A9P8EGF9"/>